<reference evidence="2 3" key="1">
    <citation type="journal article" date="2019" name="Nat. Ecol. Evol.">
        <title>Megaphylogeny resolves global patterns of mushroom evolution.</title>
        <authorList>
            <person name="Varga T."/>
            <person name="Krizsan K."/>
            <person name="Foldi C."/>
            <person name="Dima B."/>
            <person name="Sanchez-Garcia M."/>
            <person name="Sanchez-Ramirez S."/>
            <person name="Szollosi G.J."/>
            <person name="Szarkandi J.G."/>
            <person name="Papp V."/>
            <person name="Albert L."/>
            <person name="Andreopoulos W."/>
            <person name="Angelini C."/>
            <person name="Antonin V."/>
            <person name="Barry K.W."/>
            <person name="Bougher N.L."/>
            <person name="Buchanan P."/>
            <person name="Buyck B."/>
            <person name="Bense V."/>
            <person name="Catcheside P."/>
            <person name="Chovatia M."/>
            <person name="Cooper J."/>
            <person name="Damon W."/>
            <person name="Desjardin D."/>
            <person name="Finy P."/>
            <person name="Geml J."/>
            <person name="Haridas S."/>
            <person name="Hughes K."/>
            <person name="Justo A."/>
            <person name="Karasinski D."/>
            <person name="Kautmanova I."/>
            <person name="Kiss B."/>
            <person name="Kocsube S."/>
            <person name="Kotiranta H."/>
            <person name="LaButti K.M."/>
            <person name="Lechner B.E."/>
            <person name="Liimatainen K."/>
            <person name="Lipzen A."/>
            <person name="Lukacs Z."/>
            <person name="Mihaltcheva S."/>
            <person name="Morgado L.N."/>
            <person name="Niskanen T."/>
            <person name="Noordeloos M.E."/>
            <person name="Ohm R.A."/>
            <person name="Ortiz-Santana B."/>
            <person name="Ovrebo C."/>
            <person name="Racz N."/>
            <person name="Riley R."/>
            <person name="Savchenko A."/>
            <person name="Shiryaev A."/>
            <person name="Soop K."/>
            <person name="Spirin V."/>
            <person name="Szebenyi C."/>
            <person name="Tomsovsky M."/>
            <person name="Tulloss R.E."/>
            <person name="Uehling J."/>
            <person name="Grigoriev I.V."/>
            <person name="Vagvolgyi C."/>
            <person name="Papp T."/>
            <person name="Martin F.M."/>
            <person name="Miettinen O."/>
            <person name="Hibbett D.S."/>
            <person name="Nagy L.G."/>
        </authorList>
    </citation>
    <scope>NUCLEOTIDE SEQUENCE [LARGE SCALE GENOMIC DNA]</scope>
    <source>
        <strain evidence="2 3">FP101781</strain>
    </source>
</reference>
<dbReference type="Proteomes" id="UP000298030">
    <property type="component" value="Unassembled WGS sequence"/>
</dbReference>
<comment type="caution">
    <text evidence="2">The sequence shown here is derived from an EMBL/GenBank/DDBJ whole genome shotgun (WGS) entry which is preliminary data.</text>
</comment>
<sequence>MATPAEQLPPAGPQNASRLTWNATETATGRTQWEPPAPQGGVAPYADNAPTGSPPPAHHHAKRRQYAAGQTQAYYGGGGEAILDPGYLAGQAAQPGGAQLFTPGL</sequence>
<evidence type="ECO:0000313" key="2">
    <source>
        <dbReference type="EMBL" id="TEB04002.1"/>
    </source>
</evidence>
<evidence type="ECO:0000313" key="3">
    <source>
        <dbReference type="Proteomes" id="UP000298030"/>
    </source>
</evidence>
<evidence type="ECO:0008006" key="4">
    <source>
        <dbReference type="Google" id="ProtNLM"/>
    </source>
</evidence>
<dbReference type="EMBL" id="QPFP01000668">
    <property type="protein sequence ID" value="TEB04002.1"/>
    <property type="molecule type" value="Genomic_DNA"/>
</dbReference>
<feature type="non-terminal residue" evidence="2">
    <location>
        <position position="105"/>
    </location>
</feature>
<keyword evidence="3" id="KW-1185">Reference proteome</keyword>
<organism evidence="2 3">
    <name type="scientific">Coprinellus micaceus</name>
    <name type="common">Glistening ink-cap mushroom</name>
    <name type="synonym">Coprinus micaceus</name>
    <dbReference type="NCBI Taxonomy" id="71717"/>
    <lineage>
        <taxon>Eukaryota</taxon>
        <taxon>Fungi</taxon>
        <taxon>Dikarya</taxon>
        <taxon>Basidiomycota</taxon>
        <taxon>Agaricomycotina</taxon>
        <taxon>Agaricomycetes</taxon>
        <taxon>Agaricomycetidae</taxon>
        <taxon>Agaricales</taxon>
        <taxon>Agaricineae</taxon>
        <taxon>Psathyrellaceae</taxon>
        <taxon>Coprinellus</taxon>
    </lineage>
</organism>
<proteinExistence type="predicted"/>
<name>A0A4Y7R5H8_COPMI</name>
<dbReference type="STRING" id="71717.A0A4Y7R5H8"/>
<evidence type="ECO:0000256" key="1">
    <source>
        <dbReference type="SAM" id="MobiDB-lite"/>
    </source>
</evidence>
<protein>
    <recommendedName>
        <fullName evidence="4">WW domain-containing protein</fullName>
    </recommendedName>
</protein>
<dbReference type="AlphaFoldDB" id="A0A4Y7R5H8"/>
<accession>A0A4Y7R5H8</accession>
<feature type="region of interest" description="Disordered" evidence="1">
    <location>
        <begin position="23"/>
        <end position="68"/>
    </location>
</feature>
<gene>
    <name evidence="2" type="ORF">FA13DRAFT_1723468</name>
</gene>